<gene>
    <name evidence="2" type="ORF">CO003_01545</name>
</gene>
<feature type="domain" description="Methyltransferase" evidence="1">
    <location>
        <begin position="34"/>
        <end position="156"/>
    </location>
</feature>
<evidence type="ECO:0000313" key="3">
    <source>
        <dbReference type="Proteomes" id="UP000231673"/>
    </source>
</evidence>
<evidence type="ECO:0000313" key="2">
    <source>
        <dbReference type="EMBL" id="PIW74668.1"/>
    </source>
</evidence>
<name>A0A2M7IDX2_9BACT</name>
<dbReference type="AlphaFoldDB" id="A0A2M7IDX2"/>
<dbReference type="InterPro" id="IPR025714">
    <property type="entry name" value="Methyltranfer_dom"/>
</dbReference>
<dbReference type="SUPFAM" id="SSF53335">
    <property type="entry name" value="S-adenosyl-L-methionine-dependent methyltransferases"/>
    <property type="match status" value="1"/>
</dbReference>
<dbReference type="InterPro" id="IPR029063">
    <property type="entry name" value="SAM-dependent_MTases_sf"/>
</dbReference>
<dbReference type="InterPro" id="IPR053173">
    <property type="entry name" value="SAM-binding_MTase"/>
</dbReference>
<dbReference type="Gene3D" id="3.40.50.150">
    <property type="entry name" value="Vaccinia Virus protein VP39"/>
    <property type="match status" value="1"/>
</dbReference>
<dbReference type="EMBL" id="PFGW01000031">
    <property type="protein sequence ID" value="PIW74668.1"/>
    <property type="molecule type" value="Genomic_DNA"/>
</dbReference>
<sequence>METTREGLPERPMSFGRAGFSSPEKILEQIEIREQMEAADFGCGHGFFSILLAKRIPKGKVYALDVVKEALEAVQSRAKLEKIDNIETIQANLENFGGSKLKNNSMDIVLIRNILFQSQKKEEIIREAKRALKKGGEMVIIEWKADSVMAPKEGWLIEKEMAKKLAESDGFNFKKEMIIDSHHYGLVFNK</sequence>
<accession>A0A2M7IDX2</accession>
<proteinExistence type="predicted"/>
<dbReference type="Pfam" id="PF13847">
    <property type="entry name" value="Methyltransf_31"/>
    <property type="match status" value="1"/>
</dbReference>
<dbReference type="PANTHER" id="PTHR45128:SF1">
    <property type="entry name" value="S-ADENOSYLMETHIONINE-DEPENDENT METHYLTRANSFERASE RV2258C"/>
    <property type="match status" value="1"/>
</dbReference>
<dbReference type="CDD" id="cd02440">
    <property type="entry name" value="AdoMet_MTases"/>
    <property type="match status" value="1"/>
</dbReference>
<organism evidence="2 3">
    <name type="scientific">Candidatus Portnoybacteria bacterium CG_4_8_14_3_um_filter_44_15</name>
    <dbReference type="NCBI Taxonomy" id="1974803"/>
    <lineage>
        <taxon>Bacteria</taxon>
        <taxon>Candidatus Portnoyibacteriota</taxon>
    </lineage>
</organism>
<evidence type="ECO:0000259" key="1">
    <source>
        <dbReference type="Pfam" id="PF13847"/>
    </source>
</evidence>
<protein>
    <recommendedName>
        <fullName evidence="1">Methyltransferase domain-containing protein</fullName>
    </recommendedName>
</protein>
<dbReference type="PANTHER" id="PTHR45128">
    <property type="entry name" value="METHYLTRANSFERASE TYPE 11"/>
    <property type="match status" value="1"/>
</dbReference>
<comment type="caution">
    <text evidence="2">The sequence shown here is derived from an EMBL/GenBank/DDBJ whole genome shotgun (WGS) entry which is preliminary data.</text>
</comment>
<reference evidence="3" key="1">
    <citation type="submission" date="2017-09" db="EMBL/GenBank/DDBJ databases">
        <title>Depth-based differentiation of microbial function through sediment-hosted aquifers and enrichment of novel symbionts in the deep terrestrial subsurface.</title>
        <authorList>
            <person name="Probst A.J."/>
            <person name="Ladd B."/>
            <person name="Jarett J.K."/>
            <person name="Geller-Mcgrath D.E."/>
            <person name="Sieber C.M.K."/>
            <person name="Emerson J.B."/>
            <person name="Anantharaman K."/>
            <person name="Thomas B.C."/>
            <person name="Malmstrom R."/>
            <person name="Stieglmeier M."/>
            <person name="Klingl A."/>
            <person name="Woyke T."/>
            <person name="Ryan C.M."/>
            <person name="Banfield J.F."/>
        </authorList>
    </citation>
    <scope>NUCLEOTIDE SEQUENCE [LARGE SCALE GENOMIC DNA]</scope>
</reference>
<dbReference type="Proteomes" id="UP000231673">
    <property type="component" value="Unassembled WGS sequence"/>
</dbReference>